<evidence type="ECO:0000313" key="3">
    <source>
        <dbReference type="Proteomes" id="UP000034565"/>
    </source>
</evidence>
<gene>
    <name evidence="2" type="ORF">UX92_C0026G0009</name>
</gene>
<dbReference type="InterPro" id="IPR052159">
    <property type="entry name" value="Competence_DNA_uptake"/>
</dbReference>
<comment type="caution">
    <text evidence="2">The sequence shown here is derived from an EMBL/GenBank/DDBJ whole genome shotgun (WGS) entry which is preliminary data.</text>
</comment>
<dbReference type="InterPro" id="IPR036866">
    <property type="entry name" value="RibonucZ/Hydroxyglut_hydro"/>
</dbReference>
<evidence type="ECO:0000259" key="1">
    <source>
        <dbReference type="Pfam" id="PF00753"/>
    </source>
</evidence>
<organism evidence="2 3">
    <name type="scientific">Candidatus Amesbacteria bacterium GW2011_GWA1_47_20</name>
    <dbReference type="NCBI Taxonomy" id="1618354"/>
    <lineage>
        <taxon>Bacteria</taxon>
        <taxon>Candidatus Amesiibacteriota</taxon>
    </lineage>
</organism>
<sequence length="263" mass="29422">MIFKTLALAAITIWLAVLALPDNKLHLVVCDVGQGDAILVTYKTTQMLIDGGPNKAVLECLARHMPFYDRRIEVVLLTHPQADHLNGLIEVLKRYTVLRFERSDVENNTDGFRELMGLNVGRKVYAGDEIRFMIHDLRFKILWPKKDLQSEEINDYSIVGKLSFGDFDALLTGDAGTIAPTTPVEVLKVPHHGSKYGMTKEWLEATGPRLAIISVGKRNSYGHPAAEILKILSDEGIKILRTDLDGDVEIVSDGKKYWVNRGL</sequence>
<reference evidence="2 3" key="1">
    <citation type="journal article" date="2015" name="Nature">
        <title>rRNA introns, odd ribosomes, and small enigmatic genomes across a large radiation of phyla.</title>
        <authorList>
            <person name="Brown C.T."/>
            <person name="Hug L.A."/>
            <person name="Thomas B.C."/>
            <person name="Sharon I."/>
            <person name="Castelle C.J."/>
            <person name="Singh A."/>
            <person name="Wilkins M.J."/>
            <person name="Williams K.H."/>
            <person name="Banfield J.F."/>
        </authorList>
    </citation>
    <scope>NUCLEOTIDE SEQUENCE [LARGE SCALE GENOMIC DNA]</scope>
</reference>
<protein>
    <submittedName>
        <fullName evidence="2">Competence protein ComEC</fullName>
    </submittedName>
</protein>
<dbReference type="PANTHER" id="PTHR30619:SF1">
    <property type="entry name" value="RECOMBINATION PROTEIN 2"/>
    <property type="match status" value="1"/>
</dbReference>
<dbReference type="Gene3D" id="3.60.15.10">
    <property type="entry name" value="Ribonuclease Z/Hydroxyacylglutathione hydrolase-like"/>
    <property type="match status" value="1"/>
</dbReference>
<dbReference type="Pfam" id="PF00753">
    <property type="entry name" value="Lactamase_B"/>
    <property type="match status" value="1"/>
</dbReference>
<dbReference type="EMBL" id="LCOA01000026">
    <property type="protein sequence ID" value="KKU67962.1"/>
    <property type="molecule type" value="Genomic_DNA"/>
</dbReference>
<dbReference type="InterPro" id="IPR035681">
    <property type="entry name" value="ComA-like_MBL"/>
</dbReference>
<accession>A0A0G1SEV2</accession>
<dbReference type="PANTHER" id="PTHR30619">
    <property type="entry name" value="DNA INTERNALIZATION/COMPETENCE PROTEIN COMEC/REC2"/>
    <property type="match status" value="1"/>
</dbReference>
<dbReference type="AlphaFoldDB" id="A0A0G1SEV2"/>
<dbReference type="InterPro" id="IPR001279">
    <property type="entry name" value="Metallo-B-lactamas"/>
</dbReference>
<dbReference type="SUPFAM" id="SSF56281">
    <property type="entry name" value="Metallo-hydrolase/oxidoreductase"/>
    <property type="match status" value="1"/>
</dbReference>
<evidence type="ECO:0000313" key="2">
    <source>
        <dbReference type="EMBL" id="KKU67962.1"/>
    </source>
</evidence>
<dbReference type="CDD" id="cd07731">
    <property type="entry name" value="ComA-like_MBL-fold"/>
    <property type="match status" value="1"/>
</dbReference>
<proteinExistence type="predicted"/>
<dbReference type="Proteomes" id="UP000034565">
    <property type="component" value="Unassembled WGS sequence"/>
</dbReference>
<name>A0A0G1SEV2_9BACT</name>
<feature type="domain" description="Metallo-beta-lactamase" evidence="1">
    <location>
        <begin position="31"/>
        <end position="216"/>
    </location>
</feature>